<name>A0AAP4BCW2_9FIRM</name>
<gene>
    <name evidence="1" type="ORF">QJ036_08040</name>
</gene>
<protein>
    <submittedName>
        <fullName evidence="1">YaaL family protein</fullName>
    </submittedName>
</protein>
<organism evidence="1 2">
    <name type="scientific">Fusibacillus kribbianus</name>
    <dbReference type="NCBI Taxonomy" id="3044208"/>
    <lineage>
        <taxon>Bacteria</taxon>
        <taxon>Bacillati</taxon>
        <taxon>Bacillota</taxon>
        <taxon>Clostridia</taxon>
        <taxon>Lachnospirales</taxon>
        <taxon>Lachnospiraceae</taxon>
        <taxon>Fusibacillus</taxon>
    </lineage>
</organism>
<dbReference type="InterPro" id="IPR019644">
    <property type="entry name" value="DUF2508"/>
</dbReference>
<keyword evidence="2" id="KW-1185">Reference proteome</keyword>
<comment type="caution">
    <text evidence="1">The sequence shown here is derived from an EMBL/GenBank/DDBJ whole genome shotgun (WGS) entry which is preliminary data.</text>
</comment>
<evidence type="ECO:0000313" key="1">
    <source>
        <dbReference type="EMBL" id="MDI9242421.1"/>
    </source>
</evidence>
<dbReference type="Proteomes" id="UP001300383">
    <property type="component" value="Unassembled WGS sequence"/>
</dbReference>
<evidence type="ECO:0000313" key="2">
    <source>
        <dbReference type="Proteomes" id="UP001300383"/>
    </source>
</evidence>
<dbReference type="AlphaFoldDB" id="A0AAP4BCW2"/>
<reference evidence="1 2" key="1">
    <citation type="submission" date="2023-05" db="EMBL/GenBank/DDBJ databases">
        <title>[ruminococcus] sp. nov., isolated from a pig farm feces dump.</title>
        <authorList>
            <person name="Chang Y.-H."/>
        </authorList>
    </citation>
    <scope>NUCLEOTIDE SEQUENCE [LARGE SCALE GENOMIC DNA]</scope>
    <source>
        <strain evidence="1 2">YH-rum2234</strain>
    </source>
</reference>
<sequence length="73" mass="8684">MKNMELKRELYETKKTIDNALRNFDYVTDPALIDYYSYTLKAAGIRYQFLLKQAKQLEGTTSAGQQQKFRIRR</sequence>
<proteinExistence type="predicted"/>
<dbReference type="Pfam" id="PF10704">
    <property type="entry name" value="DUF2508"/>
    <property type="match status" value="1"/>
</dbReference>
<dbReference type="RefSeq" id="WP_283230869.1">
    <property type="nucleotide sequence ID" value="NZ_JASGBQ010000012.1"/>
</dbReference>
<accession>A0AAP4BCW2</accession>
<dbReference type="EMBL" id="JASGBQ010000012">
    <property type="protein sequence ID" value="MDI9242421.1"/>
    <property type="molecule type" value="Genomic_DNA"/>
</dbReference>